<organism evidence="1 2">
    <name type="scientific">Bifidobacterium bifidum LMG 13195</name>
    <dbReference type="NCBI Taxonomy" id="1207542"/>
    <lineage>
        <taxon>Bacteria</taxon>
        <taxon>Bacillati</taxon>
        <taxon>Actinomycetota</taxon>
        <taxon>Actinomycetes</taxon>
        <taxon>Bifidobacteriales</taxon>
        <taxon>Bifidobacteriaceae</taxon>
        <taxon>Bifidobacterium</taxon>
    </lineage>
</organism>
<dbReference type="Proteomes" id="UP000262177">
    <property type="component" value="Chromosome"/>
</dbReference>
<name>A0A286TEG0_BIFBI</name>
<protein>
    <submittedName>
        <fullName evidence="1">Uncharacterized protein</fullName>
    </submittedName>
</protein>
<evidence type="ECO:0000313" key="1">
    <source>
        <dbReference type="EMBL" id="BBA48607.1"/>
    </source>
</evidence>
<dbReference type="AlphaFoldDB" id="A0A286TEG0"/>
<evidence type="ECO:0000313" key="2">
    <source>
        <dbReference type="Proteomes" id="UP000262177"/>
    </source>
</evidence>
<reference evidence="1 2" key="1">
    <citation type="journal article" date="2017" name="Biosci. Biotechnol. Biochem.">
        <title>Identification and characterization of a sulfoglycosidase from Bifidobacterium bifidum implicated in mucin glycan utilization.</title>
        <authorList>
            <person name="Katoh T."/>
            <person name="Maeshibu T."/>
            <person name="Kikkawa K."/>
            <person name="Gotoh A."/>
            <person name="Tomabechi Y."/>
            <person name="Nakamura M."/>
            <person name="Liao W.-H."/>
            <person name="Yamaguchi M."/>
            <person name="Ashida H."/>
            <person name="Yamamoto K."/>
            <person name="Katayama T."/>
        </authorList>
    </citation>
    <scope>NUCLEOTIDE SEQUENCE [LARGE SCALE GENOMIC DNA]</scope>
    <source>
        <strain evidence="1 2">JCM 7004</strain>
    </source>
</reference>
<accession>A0A286TEG0</accession>
<sequence length="43" mass="4868">MRRPRDRRWIMRAIILSGVAFIATTAVLALACPAHELADMEDE</sequence>
<dbReference type="EMBL" id="AP018131">
    <property type="protein sequence ID" value="BBA48607.1"/>
    <property type="molecule type" value="Genomic_DNA"/>
</dbReference>
<dbReference type="PROSITE" id="PS51257">
    <property type="entry name" value="PROKAR_LIPOPROTEIN"/>
    <property type="match status" value="1"/>
</dbReference>
<proteinExistence type="predicted"/>
<gene>
    <name evidence="1" type="ORF">BBJK_02383</name>
</gene>